<comment type="caution">
    <text evidence="1">The sequence shown here is derived from an EMBL/GenBank/DDBJ whole genome shotgun (WGS) entry which is preliminary data.</text>
</comment>
<dbReference type="AlphaFoldDB" id="A0A2S6YZD8"/>
<accession>A0A2S6YZD8</accession>
<organism evidence="1 2">
    <name type="scientific">Xanthomonas arboricola pv. populi</name>
    <dbReference type="NCBI Taxonomy" id="487823"/>
    <lineage>
        <taxon>Bacteria</taxon>
        <taxon>Pseudomonadati</taxon>
        <taxon>Pseudomonadota</taxon>
        <taxon>Gammaproteobacteria</taxon>
        <taxon>Lysobacterales</taxon>
        <taxon>Lysobacteraceae</taxon>
        <taxon>Xanthomonas</taxon>
    </lineage>
</organism>
<dbReference type="EMBL" id="MIGV01000044">
    <property type="protein sequence ID" value="PPT73558.1"/>
    <property type="molecule type" value="Genomic_DNA"/>
</dbReference>
<sequence>MPPPTDALLAQMASVMHCERAEGFACVSARREHGAGTIRVPQRSPGIAQLSTAMPQIKTASPGSPS</sequence>
<proteinExistence type="predicted"/>
<protein>
    <submittedName>
        <fullName evidence="1">Uncharacterized protein</fullName>
    </submittedName>
</protein>
<evidence type="ECO:0000313" key="1">
    <source>
        <dbReference type="EMBL" id="PPT73558.1"/>
    </source>
</evidence>
<dbReference type="Proteomes" id="UP000238270">
    <property type="component" value="Unassembled WGS sequence"/>
</dbReference>
<evidence type="ECO:0000313" key="2">
    <source>
        <dbReference type="Proteomes" id="UP000238270"/>
    </source>
</evidence>
<reference evidence="1 2" key="1">
    <citation type="submission" date="2016-08" db="EMBL/GenBank/DDBJ databases">
        <title>Evolution of the type three secretion system and type three effector repertoires in Xanthomonas.</title>
        <authorList>
            <person name="Merda D."/>
            <person name="Briand M."/>
            <person name="Bosis E."/>
            <person name="Rousseau C."/>
            <person name="Portier P."/>
            <person name="Jacques M.-A."/>
            <person name="Fischer-Le Saux M."/>
        </authorList>
    </citation>
    <scope>NUCLEOTIDE SEQUENCE [LARGE SCALE GENOMIC DNA]</scope>
    <source>
        <strain evidence="1 2">CFBP 3122</strain>
    </source>
</reference>
<name>A0A2S6YZD8_9XANT</name>
<gene>
    <name evidence="1" type="ORF">XaplCFBP3122_20050</name>
</gene>